<name>A0A1R4FAK2_BREDI</name>
<feature type="domain" description="ABC transporter" evidence="6">
    <location>
        <begin position="5"/>
        <end position="234"/>
    </location>
</feature>
<accession>A0A1R4FAK2</accession>
<dbReference type="PROSITE" id="PS00211">
    <property type="entry name" value="ABC_TRANSPORTER_1"/>
    <property type="match status" value="1"/>
</dbReference>
<dbReference type="RefSeq" id="WP_218779166.1">
    <property type="nucleotide sequence ID" value="NZ_FUIE01000020.1"/>
</dbReference>
<dbReference type="InterPro" id="IPR017871">
    <property type="entry name" value="ABC_transporter-like_CS"/>
</dbReference>
<comment type="function">
    <text evidence="5">Part of the ABC transporter complex HmuTUV involved in hemin import. Responsible for energy coupling to the transport system.</text>
</comment>
<evidence type="ECO:0000256" key="5">
    <source>
        <dbReference type="ARBA" id="ARBA00037066"/>
    </source>
</evidence>
<evidence type="ECO:0000313" key="8">
    <source>
        <dbReference type="Proteomes" id="UP000195766"/>
    </source>
</evidence>
<proteinExistence type="predicted"/>
<dbReference type="SUPFAM" id="SSF52540">
    <property type="entry name" value="P-loop containing nucleoside triphosphate hydrolases"/>
    <property type="match status" value="1"/>
</dbReference>
<dbReference type="CDD" id="cd03214">
    <property type="entry name" value="ABC_Iron-Siderophores_B12_Hemin"/>
    <property type="match status" value="1"/>
</dbReference>
<dbReference type="EMBL" id="FUIE01000020">
    <property type="protein sequence ID" value="SJM52990.1"/>
    <property type="molecule type" value="Genomic_DNA"/>
</dbReference>
<protein>
    <submittedName>
        <fullName evidence="7">Vitamin B12 ABC transporter, ATPase component BtuD</fullName>
    </submittedName>
</protein>
<dbReference type="InterPro" id="IPR027417">
    <property type="entry name" value="P-loop_NTPase"/>
</dbReference>
<evidence type="ECO:0000313" key="7">
    <source>
        <dbReference type="EMBL" id="SJM52990.1"/>
    </source>
</evidence>
<dbReference type="InterPro" id="IPR003439">
    <property type="entry name" value="ABC_transporter-like_ATP-bd"/>
</dbReference>
<dbReference type="SMART" id="SM00382">
    <property type="entry name" value="AAA"/>
    <property type="match status" value="1"/>
</dbReference>
<evidence type="ECO:0000256" key="3">
    <source>
        <dbReference type="ARBA" id="ARBA00022840"/>
    </source>
</evidence>
<sequence>MSLLLALENAHARVGGAEVLKGASVSVRAGEVVALCGPNGAGKSTAVRAALGLTPLTQGSARLGGDEVRRLSERQRGERAAYLPQDRSIAWNLPAVELAALGAPFLAGAAALDRARVALHEVGVGHLADRGVAEMSGGERARVLLARALTVSAPLLVADEPIAGLDPDAQLLVLERLRTRADAGHGVLVSLHDLTLAARFADRVVVLDQGRTAAEGAPTEALSPCVLKTVFNLDAVWLEALDGPLLAARRLPSN</sequence>
<evidence type="ECO:0000256" key="4">
    <source>
        <dbReference type="ARBA" id="ARBA00022967"/>
    </source>
</evidence>
<dbReference type="InterPro" id="IPR003593">
    <property type="entry name" value="AAA+_ATPase"/>
</dbReference>
<reference evidence="7 8" key="1">
    <citation type="submission" date="2017-02" db="EMBL/GenBank/DDBJ databases">
        <authorList>
            <person name="Peterson S.W."/>
        </authorList>
    </citation>
    <scope>NUCLEOTIDE SEQUENCE [LARGE SCALE GENOMIC DNA]</scope>
    <source>
        <strain evidence="7 8">3F5N</strain>
    </source>
</reference>
<dbReference type="Gene3D" id="3.40.50.300">
    <property type="entry name" value="P-loop containing nucleotide triphosphate hydrolases"/>
    <property type="match status" value="1"/>
</dbReference>
<dbReference type="GO" id="GO:0016887">
    <property type="term" value="F:ATP hydrolysis activity"/>
    <property type="evidence" value="ECO:0007669"/>
    <property type="project" value="InterPro"/>
</dbReference>
<dbReference type="PANTHER" id="PTHR42794">
    <property type="entry name" value="HEMIN IMPORT ATP-BINDING PROTEIN HMUV"/>
    <property type="match status" value="1"/>
</dbReference>
<dbReference type="PROSITE" id="PS50893">
    <property type="entry name" value="ABC_TRANSPORTER_2"/>
    <property type="match status" value="1"/>
</dbReference>
<gene>
    <name evidence="7" type="ORF">FM111_03595</name>
</gene>
<keyword evidence="4" id="KW-1278">Translocase</keyword>
<dbReference type="AlphaFoldDB" id="A0A1R4FAK2"/>
<dbReference type="Pfam" id="PF00005">
    <property type="entry name" value="ABC_tran"/>
    <property type="match status" value="1"/>
</dbReference>
<organism evidence="7 8">
    <name type="scientific">Brevundimonas diminuta 3F5N</name>
    <dbReference type="NCBI Taxonomy" id="1255603"/>
    <lineage>
        <taxon>Bacteria</taxon>
        <taxon>Pseudomonadati</taxon>
        <taxon>Pseudomonadota</taxon>
        <taxon>Alphaproteobacteria</taxon>
        <taxon>Caulobacterales</taxon>
        <taxon>Caulobacteraceae</taxon>
        <taxon>Brevundimonas</taxon>
    </lineage>
</organism>
<keyword evidence="3" id="KW-0067">ATP-binding</keyword>
<evidence type="ECO:0000256" key="2">
    <source>
        <dbReference type="ARBA" id="ARBA00022741"/>
    </source>
</evidence>
<dbReference type="PANTHER" id="PTHR42794:SF1">
    <property type="entry name" value="HEMIN IMPORT ATP-BINDING PROTEIN HMUV"/>
    <property type="match status" value="1"/>
</dbReference>
<keyword evidence="1" id="KW-0813">Transport</keyword>
<keyword evidence="2" id="KW-0547">Nucleotide-binding</keyword>
<dbReference type="GO" id="GO:0005524">
    <property type="term" value="F:ATP binding"/>
    <property type="evidence" value="ECO:0007669"/>
    <property type="project" value="UniProtKB-KW"/>
</dbReference>
<evidence type="ECO:0000259" key="6">
    <source>
        <dbReference type="PROSITE" id="PS50893"/>
    </source>
</evidence>
<evidence type="ECO:0000256" key="1">
    <source>
        <dbReference type="ARBA" id="ARBA00022448"/>
    </source>
</evidence>
<dbReference type="Proteomes" id="UP000195766">
    <property type="component" value="Unassembled WGS sequence"/>
</dbReference>